<dbReference type="Pfam" id="PF22600">
    <property type="entry name" value="MTPAP-like_central"/>
    <property type="match status" value="1"/>
</dbReference>
<sequence>MSTLNTIEDALNNLYPCDRPFNWIQIINSPTLADLTSIVKGQYHTDSVDISLRVFGSAATGLVSDHSDIDINLAIHDDSVEPRRFVAWLATSADLHGRFIVENWASQARVPIVKLRDLHTSKVLDISVCNYLPEINSKLIAGYVAISPKAWSKCRGLCGVQQAGGLSSYAITLMCIFLLQACGYLPCLQREANQTDSFESDADGYQEAYLRFNKDSILGNLGFADPCNIDMFYEADSPSSCTSTVATSTNVLKSSQCAIEVNEMISEEYLCYRYALEQVKVVDLIRLFFIFYNQYVFASKHTVVVSIRQGCLMTRHSSRFENLKPSNVSRRKLIIEDPFLLDVDLARVVHPDTYEQLRLEICQGFNPFSEECLKDFIETISHPGIEPVRVDGERLPRLELPVPVRRPSPTPLSDGEVGGSITPSGDLLLKRIYHIRRKN</sequence>
<dbReference type="AlphaFoldDB" id="A0A7J6LH08"/>
<evidence type="ECO:0000313" key="2">
    <source>
        <dbReference type="EMBL" id="KAF4658555.1"/>
    </source>
</evidence>
<dbReference type="Gene3D" id="3.30.460.10">
    <property type="entry name" value="Beta Polymerase, domain 2"/>
    <property type="match status" value="1"/>
</dbReference>
<evidence type="ECO:0000259" key="1">
    <source>
        <dbReference type="Pfam" id="PF22600"/>
    </source>
</evidence>
<accession>A0A7J6LH08</accession>
<name>A0A7J6LH08_PERCH</name>
<proteinExistence type="predicted"/>
<feature type="domain" description="Poly(A) RNA polymerase mitochondrial-like central palm" evidence="1">
    <location>
        <begin position="33"/>
        <end position="144"/>
    </location>
</feature>
<dbReference type="SUPFAM" id="SSF81631">
    <property type="entry name" value="PAP/OAS1 substrate-binding domain"/>
    <property type="match status" value="1"/>
</dbReference>
<comment type="caution">
    <text evidence="2">The sequence shown here is derived from an EMBL/GenBank/DDBJ whole genome shotgun (WGS) entry which is preliminary data.</text>
</comment>
<dbReference type="GO" id="GO:0046872">
    <property type="term" value="F:metal ion binding"/>
    <property type="evidence" value="ECO:0007669"/>
    <property type="project" value="UniProtKB-KW"/>
</dbReference>
<dbReference type="GO" id="GO:0016779">
    <property type="term" value="F:nucleotidyltransferase activity"/>
    <property type="evidence" value="ECO:0007669"/>
    <property type="project" value="TreeGrafter"/>
</dbReference>
<dbReference type="OrthoDB" id="407432at2759"/>
<dbReference type="GO" id="GO:0005737">
    <property type="term" value="C:cytoplasm"/>
    <property type="evidence" value="ECO:0007669"/>
    <property type="project" value="UniProtKB-SubCell"/>
</dbReference>
<protein>
    <recommendedName>
        <fullName evidence="1">Poly(A) RNA polymerase mitochondrial-like central palm domain-containing protein</fullName>
    </recommendedName>
</protein>
<keyword evidence="3" id="KW-1185">Reference proteome</keyword>
<dbReference type="GO" id="GO:0031123">
    <property type="term" value="P:RNA 3'-end processing"/>
    <property type="evidence" value="ECO:0007669"/>
    <property type="project" value="TreeGrafter"/>
</dbReference>
<dbReference type="Gene3D" id="1.10.1410.10">
    <property type="match status" value="1"/>
</dbReference>
<evidence type="ECO:0000313" key="3">
    <source>
        <dbReference type="Proteomes" id="UP000591131"/>
    </source>
</evidence>
<dbReference type="InterPro" id="IPR043519">
    <property type="entry name" value="NT_sf"/>
</dbReference>
<dbReference type="Proteomes" id="UP000591131">
    <property type="component" value="Unassembled WGS sequence"/>
</dbReference>
<gene>
    <name evidence="2" type="ORF">FOL47_007916</name>
</gene>
<dbReference type="PANTHER" id="PTHR12271">
    <property type="entry name" value="POLY A POLYMERASE CID PAP -RELATED"/>
    <property type="match status" value="1"/>
</dbReference>
<reference evidence="2 3" key="1">
    <citation type="submission" date="2020-04" db="EMBL/GenBank/DDBJ databases">
        <title>Perkinsus chesapeaki whole genome sequence.</title>
        <authorList>
            <person name="Bogema D.R."/>
        </authorList>
    </citation>
    <scope>NUCLEOTIDE SEQUENCE [LARGE SCALE GENOMIC DNA]</scope>
    <source>
        <strain evidence="2">ATCC PRA-425</strain>
    </source>
</reference>
<organism evidence="2 3">
    <name type="scientific">Perkinsus chesapeaki</name>
    <name type="common">Clam parasite</name>
    <name type="synonym">Perkinsus andrewsi</name>
    <dbReference type="NCBI Taxonomy" id="330153"/>
    <lineage>
        <taxon>Eukaryota</taxon>
        <taxon>Sar</taxon>
        <taxon>Alveolata</taxon>
        <taxon>Perkinsozoa</taxon>
        <taxon>Perkinsea</taxon>
        <taxon>Perkinsida</taxon>
        <taxon>Perkinsidae</taxon>
        <taxon>Perkinsus</taxon>
    </lineage>
</organism>
<dbReference type="PANTHER" id="PTHR12271:SF40">
    <property type="entry name" value="POLY(A) RNA POLYMERASE GLD2"/>
    <property type="match status" value="1"/>
</dbReference>
<dbReference type="EMBL" id="JAAPAO010000489">
    <property type="protein sequence ID" value="KAF4658555.1"/>
    <property type="molecule type" value="Genomic_DNA"/>
</dbReference>
<dbReference type="SUPFAM" id="SSF81301">
    <property type="entry name" value="Nucleotidyltransferase"/>
    <property type="match status" value="1"/>
</dbReference>
<dbReference type="InterPro" id="IPR054708">
    <property type="entry name" value="MTPAP-like_central"/>
</dbReference>